<dbReference type="InterPro" id="IPR001810">
    <property type="entry name" value="F-box_dom"/>
</dbReference>
<gene>
    <name evidence="2" type="ORF">NQ314_002494</name>
</gene>
<dbReference type="Gene3D" id="1.20.1280.50">
    <property type="match status" value="1"/>
</dbReference>
<dbReference type="InterPro" id="IPR036047">
    <property type="entry name" value="F-box-like_dom_sf"/>
</dbReference>
<accession>A0AAV8ZST3</accession>
<dbReference type="CDD" id="cd09917">
    <property type="entry name" value="F-box_SF"/>
    <property type="match status" value="1"/>
</dbReference>
<dbReference type="Proteomes" id="UP001162156">
    <property type="component" value="Unassembled WGS sequence"/>
</dbReference>
<name>A0AAV8ZST3_9CUCU</name>
<evidence type="ECO:0000313" key="3">
    <source>
        <dbReference type="Proteomes" id="UP001162156"/>
    </source>
</evidence>
<dbReference type="AlphaFoldDB" id="A0AAV8ZST3"/>
<evidence type="ECO:0000313" key="2">
    <source>
        <dbReference type="EMBL" id="KAJ8968055.1"/>
    </source>
</evidence>
<organism evidence="2 3">
    <name type="scientific">Rhamnusium bicolor</name>
    <dbReference type="NCBI Taxonomy" id="1586634"/>
    <lineage>
        <taxon>Eukaryota</taxon>
        <taxon>Metazoa</taxon>
        <taxon>Ecdysozoa</taxon>
        <taxon>Arthropoda</taxon>
        <taxon>Hexapoda</taxon>
        <taxon>Insecta</taxon>
        <taxon>Pterygota</taxon>
        <taxon>Neoptera</taxon>
        <taxon>Endopterygota</taxon>
        <taxon>Coleoptera</taxon>
        <taxon>Polyphaga</taxon>
        <taxon>Cucujiformia</taxon>
        <taxon>Chrysomeloidea</taxon>
        <taxon>Cerambycidae</taxon>
        <taxon>Lepturinae</taxon>
        <taxon>Rhagiini</taxon>
        <taxon>Rhamnusium</taxon>
    </lineage>
</organism>
<evidence type="ECO:0000259" key="1">
    <source>
        <dbReference type="PROSITE" id="PS50181"/>
    </source>
</evidence>
<comment type="caution">
    <text evidence="2">The sequence shown here is derived from an EMBL/GenBank/DDBJ whole genome shotgun (WGS) entry which is preliminary data.</text>
</comment>
<reference evidence="2" key="1">
    <citation type="journal article" date="2023" name="Insect Mol. Biol.">
        <title>Genome sequencing provides insights into the evolution of gene families encoding plant cell wall-degrading enzymes in longhorned beetles.</title>
        <authorList>
            <person name="Shin N.R."/>
            <person name="Okamura Y."/>
            <person name="Kirsch R."/>
            <person name="Pauchet Y."/>
        </authorList>
    </citation>
    <scope>NUCLEOTIDE SEQUENCE</scope>
    <source>
        <strain evidence="2">RBIC_L_NR</strain>
    </source>
</reference>
<dbReference type="EMBL" id="JANEYF010000769">
    <property type="protein sequence ID" value="KAJ8968055.1"/>
    <property type="molecule type" value="Genomic_DNA"/>
</dbReference>
<keyword evidence="3" id="KW-1185">Reference proteome</keyword>
<protein>
    <recommendedName>
        <fullName evidence="1">F-box domain-containing protein</fullName>
    </recommendedName>
</protein>
<proteinExistence type="predicted"/>
<dbReference type="SUPFAM" id="SSF81383">
    <property type="entry name" value="F-box domain"/>
    <property type="match status" value="1"/>
</dbReference>
<feature type="domain" description="F-box" evidence="1">
    <location>
        <begin position="10"/>
        <end position="56"/>
    </location>
</feature>
<dbReference type="PROSITE" id="PS50181">
    <property type="entry name" value="FBOX"/>
    <property type="match status" value="1"/>
</dbReference>
<dbReference type="Pfam" id="PF12937">
    <property type="entry name" value="F-box-like"/>
    <property type="match status" value="1"/>
</dbReference>
<sequence>MYSILPFALSFQLGILPVEMWSTIFRFLDSKSLLAVARSHKLWLSVCRGDTVLRQRLHSALKEEKNYFHNVLVNPKISTSVSRKFPSRKYGFNVQKFVSSCGDYIPVHCEKGPLFSNIETCSFNKRTSKFYNKKRFSPYRL</sequence>